<keyword evidence="1" id="KW-0472">Membrane</keyword>
<feature type="transmembrane region" description="Helical" evidence="1">
    <location>
        <begin position="64"/>
        <end position="85"/>
    </location>
</feature>
<accession>A0A6G6WGC2</accession>
<evidence type="ECO:0000313" key="3">
    <source>
        <dbReference type="EMBL" id="QIG44284.1"/>
    </source>
</evidence>
<feature type="domain" description="DUF6542" evidence="2">
    <location>
        <begin position="19"/>
        <end position="126"/>
    </location>
</feature>
<keyword evidence="1" id="KW-0812">Transmembrane</keyword>
<gene>
    <name evidence="3" type="ORF">G5V58_17225</name>
</gene>
<protein>
    <recommendedName>
        <fullName evidence="2">DUF6542 domain-containing protein</fullName>
    </recommendedName>
</protein>
<proteinExistence type="predicted"/>
<sequence>MSEARTLWEEGHELGHQMVSLGFALTLTVASLDTTLGGEVGHVFDVAFVLVCVLVALLVRPQDFFMVGVLPPLVMLVVFALVALARPRALGERGDSTLQVVISGLAHHAGALAVGYALCLAVLGVRDQFVGDR</sequence>
<name>A0A6G6WGC2_9ACTN</name>
<evidence type="ECO:0000313" key="4">
    <source>
        <dbReference type="Proteomes" id="UP000502996"/>
    </source>
</evidence>
<dbReference type="AlphaFoldDB" id="A0A6G6WGC2"/>
<organism evidence="3 4">
    <name type="scientific">Nocardioides anomalus</name>
    <dbReference type="NCBI Taxonomy" id="2712223"/>
    <lineage>
        <taxon>Bacteria</taxon>
        <taxon>Bacillati</taxon>
        <taxon>Actinomycetota</taxon>
        <taxon>Actinomycetes</taxon>
        <taxon>Propionibacteriales</taxon>
        <taxon>Nocardioidaceae</taxon>
        <taxon>Nocardioides</taxon>
    </lineage>
</organism>
<feature type="transmembrane region" description="Helical" evidence="1">
    <location>
        <begin position="105"/>
        <end position="125"/>
    </location>
</feature>
<feature type="transmembrane region" description="Helical" evidence="1">
    <location>
        <begin position="40"/>
        <end position="59"/>
    </location>
</feature>
<dbReference type="RefSeq" id="WP_165235419.1">
    <property type="nucleotide sequence ID" value="NZ_CP049257.1"/>
</dbReference>
<evidence type="ECO:0000259" key="2">
    <source>
        <dbReference type="Pfam" id="PF20177"/>
    </source>
</evidence>
<dbReference type="InterPro" id="IPR046672">
    <property type="entry name" value="DUF6542"/>
</dbReference>
<keyword evidence="4" id="KW-1185">Reference proteome</keyword>
<dbReference type="Pfam" id="PF20177">
    <property type="entry name" value="DUF6542"/>
    <property type="match status" value="1"/>
</dbReference>
<evidence type="ECO:0000256" key="1">
    <source>
        <dbReference type="SAM" id="Phobius"/>
    </source>
</evidence>
<dbReference type="Proteomes" id="UP000502996">
    <property type="component" value="Chromosome"/>
</dbReference>
<reference evidence="3 4" key="1">
    <citation type="submission" date="2020-02" db="EMBL/GenBank/DDBJ databases">
        <title>Full genome sequence of Nocardioides sp. R-3366.</title>
        <authorList>
            <person name="Im W.-T."/>
        </authorList>
    </citation>
    <scope>NUCLEOTIDE SEQUENCE [LARGE SCALE GENOMIC DNA]</scope>
    <source>
        <strain evidence="3 4">R-3366</strain>
    </source>
</reference>
<dbReference type="EMBL" id="CP049257">
    <property type="protein sequence ID" value="QIG44284.1"/>
    <property type="molecule type" value="Genomic_DNA"/>
</dbReference>
<keyword evidence="1" id="KW-1133">Transmembrane helix</keyword>
<dbReference type="KEGG" id="nano:G5V58_17225"/>